<gene>
    <name evidence="1" type="ORF">ICL16_21190</name>
</gene>
<dbReference type="InterPro" id="IPR011008">
    <property type="entry name" value="Dimeric_a/b-barrel"/>
</dbReference>
<organism evidence="1 2">
    <name type="scientific">Iningainema tapete BLCC-T55</name>
    <dbReference type="NCBI Taxonomy" id="2748662"/>
    <lineage>
        <taxon>Bacteria</taxon>
        <taxon>Bacillati</taxon>
        <taxon>Cyanobacteriota</taxon>
        <taxon>Cyanophyceae</taxon>
        <taxon>Nostocales</taxon>
        <taxon>Scytonemataceae</taxon>
        <taxon>Iningainema tapete</taxon>
    </lineage>
</organism>
<dbReference type="EMBL" id="JACXAE010000072">
    <property type="protein sequence ID" value="MBD2774511.1"/>
    <property type="molecule type" value="Genomic_DNA"/>
</dbReference>
<dbReference type="Proteomes" id="UP000629098">
    <property type="component" value="Unassembled WGS sequence"/>
</dbReference>
<proteinExistence type="predicted"/>
<name>A0A8J7C8D9_9CYAN</name>
<dbReference type="SUPFAM" id="SSF54909">
    <property type="entry name" value="Dimeric alpha+beta barrel"/>
    <property type="match status" value="1"/>
</dbReference>
<keyword evidence="2" id="KW-1185">Reference proteome</keyword>
<dbReference type="RefSeq" id="WP_190832633.1">
    <property type="nucleotide sequence ID" value="NZ_CAWPPI010000072.1"/>
</dbReference>
<reference evidence="1" key="1">
    <citation type="submission" date="2020-09" db="EMBL/GenBank/DDBJ databases">
        <title>Iningainema tapete sp. nov. (Scytonemataceae, Cyanobacteria) from greenhouses in central Florida (USA) produces two types of nodularin with biosynthetic potential for microcystin-LR and anabaenopeptins.</title>
        <authorList>
            <person name="Berthold D.E."/>
            <person name="Lefler F.W."/>
            <person name="Huang I.-S."/>
            <person name="Abdulla H."/>
            <person name="Zimba P.V."/>
            <person name="Laughinghouse H.D. IV."/>
        </authorList>
    </citation>
    <scope>NUCLEOTIDE SEQUENCE</scope>
    <source>
        <strain evidence="1">BLCCT55</strain>
    </source>
</reference>
<evidence type="ECO:0000313" key="2">
    <source>
        <dbReference type="Proteomes" id="UP000629098"/>
    </source>
</evidence>
<protein>
    <recommendedName>
        <fullName evidence="3">Muconolactone isomerase domain-containing protein</fullName>
    </recommendedName>
</protein>
<comment type="caution">
    <text evidence="1">The sequence shown here is derived from an EMBL/GenBank/DDBJ whole genome shotgun (WGS) entry which is preliminary data.</text>
</comment>
<evidence type="ECO:0000313" key="1">
    <source>
        <dbReference type="EMBL" id="MBD2774511.1"/>
    </source>
</evidence>
<dbReference type="AlphaFoldDB" id="A0A8J7C8D9"/>
<sequence length="96" mass="10328">MQVLVIARVVAGTAMEKVLPLVKPEAAKVWEYYAANLVHTIHYIADHSGAVLLFEAPSVEAVNEAVAKLPMVEAGVLECEVIPLVPYTGLAELFAK</sequence>
<evidence type="ECO:0008006" key="3">
    <source>
        <dbReference type="Google" id="ProtNLM"/>
    </source>
</evidence>
<accession>A0A8J7C8D9</accession>
<dbReference type="Gene3D" id="3.30.70.1060">
    <property type="entry name" value="Dimeric alpha+beta barrel"/>
    <property type="match status" value="1"/>
</dbReference>